<reference evidence="2" key="1">
    <citation type="submission" date="2023-06" db="EMBL/GenBank/DDBJ databases">
        <authorList>
            <consortium name="Lawrence Berkeley National Laboratory"/>
            <person name="Ahrendt S."/>
            <person name="Sahu N."/>
            <person name="Indic B."/>
            <person name="Wong-Bajracharya J."/>
            <person name="Merenyi Z."/>
            <person name="Ke H.-M."/>
            <person name="Monk M."/>
            <person name="Kocsube S."/>
            <person name="Drula E."/>
            <person name="Lipzen A."/>
            <person name="Balint B."/>
            <person name="Henrissat B."/>
            <person name="Andreopoulos B."/>
            <person name="Martin F.M."/>
            <person name="Harder C.B."/>
            <person name="Rigling D."/>
            <person name="Ford K.L."/>
            <person name="Foster G.D."/>
            <person name="Pangilinan J."/>
            <person name="Papanicolaou A."/>
            <person name="Barry K."/>
            <person name="LaButti K."/>
            <person name="Viragh M."/>
            <person name="Koriabine M."/>
            <person name="Yan M."/>
            <person name="Riley R."/>
            <person name="Champramary S."/>
            <person name="Plett K.L."/>
            <person name="Tsai I.J."/>
            <person name="Slot J."/>
            <person name="Sipos G."/>
            <person name="Plett J."/>
            <person name="Nagy L.G."/>
            <person name="Grigoriev I.V."/>
        </authorList>
    </citation>
    <scope>NUCLEOTIDE SEQUENCE</scope>
    <source>
        <strain evidence="2">HWK02</strain>
    </source>
</reference>
<dbReference type="AlphaFoldDB" id="A0AA39U3Y8"/>
<dbReference type="CDD" id="cd02947">
    <property type="entry name" value="TRX_family"/>
    <property type="match status" value="1"/>
</dbReference>
<evidence type="ECO:0000313" key="2">
    <source>
        <dbReference type="EMBL" id="KAK0473818.1"/>
    </source>
</evidence>
<dbReference type="EMBL" id="JAUEPU010000196">
    <property type="protein sequence ID" value="KAK0473818.1"/>
    <property type="molecule type" value="Genomic_DNA"/>
</dbReference>
<dbReference type="Pfam" id="PF00085">
    <property type="entry name" value="Thioredoxin"/>
    <property type="match status" value="1"/>
</dbReference>
<dbReference type="PANTHER" id="PTHR10438">
    <property type="entry name" value="THIOREDOXIN"/>
    <property type="match status" value="1"/>
</dbReference>
<protein>
    <submittedName>
        <fullName evidence="2">Thioredoxin-like protein</fullName>
    </submittedName>
</protein>
<dbReference type="InterPro" id="IPR036249">
    <property type="entry name" value="Thioredoxin-like_sf"/>
</dbReference>
<comment type="caution">
    <text evidence="2">The sequence shown here is derived from an EMBL/GenBank/DDBJ whole genome shotgun (WGS) entry which is preliminary data.</text>
</comment>
<sequence length="193" mass="21325">MDLSWVGTIVSNLVLAKGMVQALLLINSESLRICRKLHNSRKCHGKEYKILHQDKLISLPPLVYPTMAPQAINSLADFRKIMIIDFWATWCGPCKMIGPIFKKLDKKPEFSTVGFYTVDIDDDMLGTQPNILEEVQVSSMPTFLAFKDGNKIATSIGAVPANLLVLINKAVEVASPILEEPSEKGDTPIEAKA</sequence>
<dbReference type="PANTHER" id="PTHR10438:SF469">
    <property type="entry name" value="THIOREDOXIN"/>
    <property type="match status" value="1"/>
</dbReference>
<evidence type="ECO:0000259" key="1">
    <source>
        <dbReference type="PROSITE" id="PS51352"/>
    </source>
</evidence>
<feature type="domain" description="Thioredoxin" evidence="1">
    <location>
        <begin position="53"/>
        <end position="176"/>
    </location>
</feature>
<dbReference type="PROSITE" id="PS00194">
    <property type="entry name" value="THIOREDOXIN_1"/>
    <property type="match status" value="1"/>
</dbReference>
<name>A0AA39U3Y8_9AGAR</name>
<proteinExistence type="predicted"/>
<organism evidence="2 3">
    <name type="scientific">Armillaria luteobubalina</name>
    <dbReference type="NCBI Taxonomy" id="153913"/>
    <lineage>
        <taxon>Eukaryota</taxon>
        <taxon>Fungi</taxon>
        <taxon>Dikarya</taxon>
        <taxon>Basidiomycota</taxon>
        <taxon>Agaricomycotina</taxon>
        <taxon>Agaricomycetes</taxon>
        <taxon>Agaricomycetidae</taxon>
        <taxon>Agaricales</taxon>
        <taxon>Marasmiineae</taxon>
        <taxon>Physalacriaceae</taxon>
        <taxon>Armillaria</taxon>
    </lineage>
</organism>
<dbReference type="Gene3D" id="3.40.30.10">
    <property type="entry name" value="Glutaredoxin"/>
    <property type="match status" value="1"/>
</dbReference>
<dbReference type="InterPro" id="IPR050620">
    <property type="entry name" value="Thioredoxin_H-type-like"/>
</dbReference>
<dbReference type="InterPro" id="IPR013766">
    <property type="entry name" value="Thioredoxin_domain"/>
</dbReference>
<accession>A0AA39U3Y8</accession>
<gene>
    <name evidence="2" type="ORF">EDD18DRAFT_1223825</name>
</gene>
<keyword evidence="3" id="KW-1185">Reference proteome</keyword>
<dbReference type="SUPFAM" id="SSF52833">
    <property type="entry name" value="Thioredoxin-like"/>
    <property type="match status" value="1"/>
</dbReference>
<dbReference type="PRINTS" id="PR00421">
    <property type="entry name" value="THIOREDOXIN"/>
</dbReference>
<dbReference type="PROSITE" id="PS51352">
    <property type="entry name" value="THIOREDOXIN_2"/>
    <property type="match status" value="1"/>
</dbReference>
<dbReference type="Proteomes" id="UP001175228">
    <property type="component" value="Unassembled WGS sequence"/>
</dbReference>
<evidence type="ECO:0000313" key="3">
    <source>
        <dbReference type="Proteomes" id="UP001175228"/>
    </source>
</evidence>
<dbReference type="InterPro" id="IPR017937">
    <property type="entry name" value="Thioredoxin_CS"/>
</dbReference>